<gene>
    <name evidence="1" type="ORF">FHX46_002286</name>
</gene>
<keyword evidence="2" id="KW-1185">Reference proteome</keyword>
<sequence>MHRGDDERDDLDTHLRSYAGLFLSAVGNASLRGQITDAFPAFTGTHVAIASPFPRWCGSRLLGEISAYSIRAGRALGARTRRRHDEGCSRTFPRIGDER</sequence>
<evidence type="ECO:0000313" key="2">
    <source>
        <dbReference type="Proteomes" id="UP000754495"/>
    </source>
</evidence>
<protein>
    <submittedName>
        <fullName evidence="1">Uncharacterized protein</fullName>
    </submittedName>
</protein>
<dbReference type="Proteomes" id="UP000754495">
    <property type="component" value="Unassembled WGS sequence"/>
</dbReference>
<dbReference type="EMBL" id="JAANOU010000001">
    <property type="protein sequence ID" value="NIH79756.1"/>
    <property type="molecule type" value="Genomic_DNA"/>
</dbReference>
<accession>A0ABX0SS15</accession>
<name>A0ABX0SS15_9PSEU</name>
<reference evidence="1 2" key="1">
    <citation type="submission" date="2020-03" db="EMBL/GenBank/DDBJ databases">
        <title>Sequencing the genomes of 1000 actinobacteria strains.</title>
        <authorList>
            <person name="Klenk H.-P."/>
        </authorList>
    </citation>
    <scope>NUCLEOTIDE SEQUENCE [LARGE SCALE GENOMIC DNA]</scope>
    <source>
        <strain evidence="1 2">DSM 45668</strain>
    </source>
</reference>
<proteinExistence type="predicted"/>
<evidence type="ECO:0000313" key="1">
    <source>
        <dbReference type="EMBL" id="NIH79756.1"/>
    </source>
</evidence>
<comment type="caution">
    <text evidence="1">The sequence shown here is derived from an EMBL/GenBank/DDBJ whole genome shotgun (WGS) entry which is preliminary data.</text>
</comment>
<dbReference type="RefSeq" id="WP_167109607.1">
    <property type="nucleotide sequence ID" value="NZ_JAANOU010000001.1"/>
</dbReference>
<organism evidence="1 2">
    <name type="scientific">Amycolatopsis viridis</name>
    <dbReference type="NCBI Taxonomy" id="185678"/>
    <lineage>
        <taxon>Bacteria</taxon>
        <taxon>Bacillati</taxon>
        <taxon>Actinomycetota</taxon>
        <taxon>Actinomycetes</taxon>
        <taxon>Pseudonocardiales</taxon>
        <taxon>Pseudonocardiaceae</taxon>
        <taxon>Amycolatopsis</taxon>
    </lineage>
</organism>